<accession>A0A2U1P4W3</accession>
<gene>
    <name evidence="3" type="ORF">CTI12_AA186490</name>
</gene>
<evidence type="ECO:0000256" key="1">
    <source>
        <dbReference type="SAM" id="MobiDB-lite"/>
    </source>
</evidence>
<dbReference type="AlphaFoldDB" id="A0A2U1P4W3"/>
<dbReference type="EMBL" id="PKPP01001683">
    <property type="protein sequence ID" value="PWA80717.1"/>
    <property type="molecule type" value="Genomic_DNA"/>
</dbReference>
<dbReference type="GO" id="GO:0003964">
    <property type="term" value="F:RNA-directed DNA polymerase activity"/>
    <property type="evidence" value="ECO:0007669"/>
    <property type="project" value="UniProtKB-KW"/>
</dbReference>
<keyword evidence="2" id="KW-1133">Transmembrane helix</keyword>
<feature type="compositionally biased region" description="Basic and acidic residues" evidence="1">
    <location>
        <begin position="205"/>
        <end position="216"/>
    </location>
</feature>
<keyword evidence="3" id="KW-0808">Transferase</keyword>
<sequence>MGKMEAMVATAIANLFPGLTTNEMIARIISDIRNFPGSSGGGGGGQPTGIHTWLERFGKLKPLSFNSAATPQEAEDWITYMEKLFEVLGCGEEFKARLATFKLEGDALNLWKAHKQAKRVNRIWLFVLGPSFIPLSISGTFQILSNRACDATRNIEIFHEGVGYKRNRDGDRVQPRGQNGDNKGQSGRIFEPRGQSDRGQSGRNYDQRRLDSRGQDSRSTGRQGNDRHGYNNNQRQWRDQSSRGS</sequence>
<evidence type="ECO:0000313" key="3">
    <source>
        <dbReference type="EMBL" id="PWA80717.1"/>
    </source>
</evidence>
<dbReference type="OrthoDB" id="1936908at2759"/>
<feature type="transmembrane region" description="Helical" evidence="2">
    <location>
        <begin position="123"/>
        <end position="144"/>
    </location>
</feature>
<dbReference type="Proteomes" id="UP000245207">
    <property type="component" value="Unassembled WGS sequence"/>
</dbReference>
<keyword evidence="4" id="KW-1185">Reference proteome</keyword>
<feature type="compositionally biased region" description="Basic and acidic residues" evidence="1">
    <location>
        <begin position="236"/>
        <end position="245"/>
    </location>
</feature>
<feature type="compositionally biased region" description="Polar residues" evidence="1">
    <location>
        <begin position="176"/>
        <end position="185"/>
    </location>
</feature>
<proteinExistence type="predicted"/>
<evidence type="ECO:0000256" key="2">
    <source>
        <dbReference type="SAM" id="Phobius"/>
    </source>
</evidence>
<feature type="region of interest" description="Disordered" evidence="1">
    <location>
        <begin position="166"/>
        <end position="245"/>
    </location>
</feature>
<reference evidence="3 4" key="1">
    <citation type="journal article" date="2018" name="Mol. Plant">
        <title>The genome of Artemisia annua provides insight into the evolution of Asteraceae family and artemisinin biosynthesis.</title>
        <authorList>
            <person name="Shen Q."/>
            <person name="Zhang L."/>
            <person name="Liao Z."/>
            <person name="Wang S."/>
            <person name="Yan T."/>
            <person name="Shi P."/>
            <person name="Liu M."/>
            <person name="Fu X."/>
            <person name="Pan Q."/>
            <person name="Wang Y."/>
            <person name="Lv Z."/>
            <person name="Lu X."/>
            <person name="Zhang F."/>
            <person name="Jiang W."/>
            <person name="Ma Y."/>
            <person name="Chen M."/>
            <person name="Hao X."/>
            <person name="Li L."/>
            <person name="Tang Y."/>
            <person name="Lv G."/>
            <person name="Zhou Y."/>
            <person name="Sun X."/>
            <person name="Brodelius P.E."/>
            <person name="Rose J.K.C."/>
            <person name="Tang K."/>
        </authorList>
    </citation>
    <scope>NUCLEOTIDE SEQUENCE [LARGE SCALE GENOMIC DNA]</scope>
    <source>
        <strain evidence="4">cv. Huhao1</strain>
        <tissue evidence="3">Leaf</tissue>
    </source>
</reference>
<comment type="caution">
    <text evidence="3">The sequence shown here is derived from an EMBL/GenBank/DDBJ whole genome shotgun (WGS) entry which is preliminary data.</text>
</comment>
<name>A0A2U1P4W3_ARTAN</name>
<keyword evidence="2" id="KW-0472">Membrane</keyword>
<organism evidence="3 4">
    <name type="scientific">Artemisia annua</name>
    <name type="common">Sweet wormwood</name>
    <dbReference type="NCBI Taxonomy" id="35608"/>
    <lineage>
        <taxon>Eukaryota</taxon>
        <taxon>Viridiplantae</taxon>
        <taxon>Streptophyta</taxon>
        <taxon>Embryophyta</taxon>
        <taxon>Tracheophyta</taxon>
        <taxon>Spermatophyta</taxon>
        <taxon>Magnoliopsida</taxon>
        <taxon>eudicotyledons</taxon>
        <taxon>Gunneridae</taxon>
        <taxon>Pentapetalae</taxon>
        <taxon>asterids</taxon>
        <taxon>campanulids</taxon>
        <taxon>Asterales</taxon>
        <taxon>Asteraceae</taxon>
        <taxon>Asteroideae</taxon>
        <taxon>Anthemideae</taxon>
        <taxon>Artemisiinae</taxon>
        <taxon>Artemisia</taxon>
    </lineage>
</organism>
<keyword evidence="3" id="KW-0695">RNA-directed DNA polymerase</keyword>
<evidence type="ECO:0000313" key="4">
    <source>
        <dbReference type="Proteomes" id="UP000245207"/>
    </source>
</evidence>
<keyword evidence="2" id="KW-0812">Transmembrane</keyword>
<protein>
    <submittedName>
        <fullName evidence="3">Reverse transcriptase domain-containing protein</fullName>
    </submittedName>
</protein>
<keyword evidence="3" id="KW-0548">Nucleotidyltransferase</keyword>